<accession>A0A075SSV6</accession>
<feature type="transmembrane region" description="Helical" evidence="6">
    <location>
        <begin position="7"/>
        <end position="26"/>
    </location>
</feature>
<evidence type="ECO:0000256" key="1">
    <source>
        <dbReference type="ARBA" id="ARBA00000085"/>
    </source>
</evidence>
<dbReference type="Gene3D" id="1.20.5.1930">
    <property type="match status" value="1"/>
</dbReference>
<feature type="transmembrane region" description="Helical" evidence="6">
    <location>
        <begin position="130"/>
        <end position="147"/>
    </location>
</feature>
<dbReference type="InterPro" id="IPR036890">
    <property type="entry name" value="HATPase_C_sf"/>
</dbReference>
<dbReference type="EC" id="2.7.13.3" evidence="2"/>
<dbReference type="InterPro" id="IPR011712">
    <property type="entry name" value="Sig_transdc_His_kin_sub3_dim/P"/>
</dbReference>
<proteinExistence type="predicted"/>
<dbReference type="RefSeq" id="WP_024381665.1">
    <property type="nucleotide sequence ID" value="NZ_ALLE01000012.1"/>
</dbReference>
<dbReference type="HOGENOM" id="CLU_000445_20_8_9"/>
<evidence type="ECO:0000256" key="5">
    <source>
        <dbReference type="ARBA" id="ARBA00023012"/>
    </source>
</evidence>
<feature type="transmembrane region" description="Helical" evidence="6">
    <location>
        <begin position="32"/>
        <end position="51"/>
    </location>
</feature>
<feature type="transmembrane region" description="Helical" evidence="6">
    <location>
        <begin position="105"/>
        <end position="123"/>
    </location>
</feature>
<keyword evidence="4 8" id="KW-0418">Kinase</keyword>
<keyword evidence="5" id="KW-0902">Two-component regulatory system</keyword>
<dbReference type="GO" id="GO:0046983">
    <property type="term" value="F:protein dimerization activity"/>
    <property type="evidence" value="ECO:0007669"/>
    <property type="project" value="InterPro"/>
</dbReference>
<gene>
    <name evidence="8" type="ORF">ID09_08760</name>
</gene>
<dbReference type="EMBL" id="CP008921">
    <property type="protein sequence ID" value="AIG44105.1"/>
    <property type="molecule type" value="Genomic_DNA"/>
</dbReference>
<dbReference type="AlphaFoldDB" id="A0A075SSV6"/>
<feature type="transmembrane region" description="Helical" evidence="6">
    <location>
        <begin position="63"/>
        <end position="85"/>
    </location>
</feature>
<evidence type="ECO:0000256" key="6">
    <source>
        <dbReference type="SAM" id="Phobius"/>
    </source>
</evidence>
<dbReference type="PATRIC" id="fig|1214179.4.peg.1731"/>
<dbReference type="PANTHER" id="PTHR24421">
    <property type="entry name" value="NITRATE/NITRITE SENSOR PROTEIN NARX-RELATED"/>
    <property type="match status" value="1"/>
</dbReference>
<reference evidence="8 9" key="1">
    <citation type="journal article" date="2014" name="Genome Announc.">
        <title>Whole-Genome Sequence of Streptococcus suis Serotype 4 Reference Strain 6407.</title>
        <authorList>
            <person name="Wang K."/>
            <person name="Chen J."/>
            <person name="Yao H."/>
            <person name="Lu C."/>
        </authorList>
    </citation>
    <scope>NUCLEOTIDE SEQUENCE [LARGE SCALE GENOMIC DNA]</scope>
    <source>
        <strain evidence="8">6407</strain>
    </source>
</reference>
<keyword evidence="6" id="KW-1133">Transmembrane helix</keyword>
<sequence length="364" mass="41859">MIFEKRKVPLMFFVGMVFLYFPFYYAQYSPNPTAVVLATILFALVYCSLFYTDHKLYSMLGWFYLIGYVAVMSFWGNLQFSLFIFNLSNMLGWYYKETRPTYRTVSYGLLLLAIILWALFGPVPFEMRAFALVIHFFGLALLIFSWIETKRAALQQRLQEQNASINLLLAENERNRIGQDLHDTLGHVFAMLSVKAELVQTLLDHNQIDQAKKEVADLQTLAKDSMQDVRQIVQSLKQHTVAEELQILQQMLDLAGVDLVVLGGEIAEQLSLPVQNKLAMVLRELANNLLKHSRASKCRMVFEKDQQELVLHYEDNGVGFAQLTGQELHTIKDRLVTVKGSLEFLSLTKPTRLSIRIPFEEVVE</sequence>
<organism evidence="8 9">
    <name type="scientific">Streptococcus suis 6407</name>
    <dbReference type="NCBI Taxonomy" id="1214179"/>
    <lineage>
        <taxon>Bacteria</taxon>
        <taxon>Bacillati</taxon>
        <taxon>Bacillota</taxon>
        <taxon>Bacilli</taxon>
        <taxon>Lactobacillales</taxon>
        <taxon>Streptococcaceae</taxon>
        <taxon>Streptococcus</taxon>
    </lineage>
</organism>
<dbReference type="GO" id="GO:0000155">
    <property type="term" value="F:phosphorelay sensor kinase activity"/>
    <property type="evidence" value="ECO:0007669"/>
    <property type="project" value="InterPro"/>
</dbReference>
<keyword evidence="6" id="KW-0472">Membrane</keyword>
<evidence type="ECO:0000313" key="8">
    <source>
        <dbReference type="EMBL" id="AIG44105.1"/>
    </source>
</evidence>
<dbReference type="GO" id="GO:0016020">
    <property type="term" value="C:membrane"/>
    <property type="evidence" value="ECO:0007669"/>
    <property type="project" value="InterPro"/>
</dbReference>
<protein>
    <recommendedName>
        <fullName evidence="2">histidine kinase</fullName>
        <ecNumber evidence="2">2.7.13.3</ecNumber>
    </recommendedName>
</protein>
<dbReference type="PANTHER" id="PTHR24421:SF63">
    <property type="entry name" value="SENSOR HISTIDINE KINASE DESK"/>
    <property type="match status" value="1"/>
</dbReference>
<evidence type="ECO:0000313" key="9">
    <source>
        <dbReference type="Proteomes" id="UP000028185"/>
    </source>
</evidence>
<dbReference type="CDD" id="cd16917">
    <property type="entry name" value="HATPase_UhpB-NarQ-NarX-like"/>
    <property type="match status" value="1"/>
</dbReference>
<comment type="catalytic activity">
    <reaction evidence="1">
        <text>ATP + protein L-histidine = ADP + protein N-phospho-L-histidine.</text>
        <dbReference type="EC" id="2.7.13.3"/>
    </reaction>
</comment>
<dbReference type="Gene3D" id="3.30.565.10">
    <property type="entry name" value="Histidine kinase-like ATPase, C-terminal domain"/>
    <property type="match status" value="1"/>
</dbReference>
<dbReference type="Proteomes" id="UP000028185">
    <property type="component" value="Chromosome"/>
</dbReference>
<dbReference type="SUPFAM" id="SSF55874">
    <property type="entry name" value="ATPase domain of HSP90 chaperone/DNA topoisomerase II/histidine kinase"/>
    <property type="match status" value="1"/>
</dbReference>
<evidence type="ECO:0000256" key="4">
    <source>
        <dbReference type="ARBA" id="ARBA00022777"/>
    </source>
</evidence>
<evidence type="ECO:0000259" key="7">
    <source>
        <dbReference type="Pfam" id="PF07730"/>
    </source>
</evidence>
<keyword evidence="3" id="KW-0808">Transferase</keyword>
<evidence type="ECO:0000256" key="3">
    <source>
        <dbReference type="ARBA" id="ARBA00022679"/>
    </source>
</evidence>
<dbReference type="Pfam" id="PF07730">
    <property type="entry name" value="HisKA_3"/>
    <property type="match status" value="1"/>
</dbReference>
<evidence type="ECO:0000256" key="2">
    <source>
        <dbReference type="ARBA" id="ARBA00012438"/>
    </source>
</evidence>
<dbReference type="InterPro" id="IPR050482">
    <property type="entry name" value="Sensor_HK_TwoCompSys"/>
</dbReference>
<feature type="domain" description="Signal transduction histidine kinase subgroup 3 dimerisation and phosphoacceptor" evidence="7">
    <location>
        <begin position="173"/>
        <end position="238"/>
    </location>
</feature>
<name>A0A075SSV6_STRSU</name>
<keyword evidence="6" id="KW-0812">Transmembrane</keyword>